<evidence type="ECO:0000313" key="1">
    <source>
        <dbReference type="EMBL" id="MFC4363727.1"/>
    </source>
</evidence>
<evidence type="ECO:0000313" key="2">
    <source>
        <dbReference type="Proteomes" id="UP001595840"/>
    </source>
</evidence>
<proteinExistence type="predicted"/>
<protein>
    <submittedName>
        <fullName evidence="1">Uncharacterized protein</fullName>
    </submittedName>
</protein>
<sequence length="147" mass="16360">MSKPIKAKVARILNSREIVITAGTEDGVAVDMYFDVMDPNGEDIKDPDTGEILGSIQRPKVRVKVTQAHEKLSVAMTYKKKEVNVGGSSSAFDIGLLSRTLMPPKYVTKYETLKTTEKTWEDLSEEESYVKTGDPVIQVLKPLPEEE</sequence>
<accession>A0ABV8V742</accession>
<comment type="caution">
    <text evidence="1">The sequence shown here is derived from an EMBL/GenBank/DDBJ whole genome shotgun (WGS) entry which is preliminary data.</text>
</comment>
<dbReference type="RefSeq" id="WP_290261706.1">
    <property type="nucleotide sequence ID" value="NZ_JAUFQG010000004.1"/>
</dbReference>
<keyword evidence="2" id="KW-1185">Reference proteome</keyword>
<gene>
    <name evidence="1" type="ORF">ACFOX3_15535</name>
</gene>
<dbReference type="Proteomes" id="UP001595840">
    <property type="component" value="Unassembled WGS sequence"/>
</dbReference>
<name>A0ABV8V742_9GAMM</name>
<dbReference type="EMBL" id="JBHSCX010000020">
    <property type="protein sequence ID" value="MFC4363727.1"/>
    <property type="molecule type" value="Genomic_DNA"/>
</dbReference>
<reference evidence="2" key="1">
    <citation type="journal article" date="2019" name="Int. J. Syst. Evol. Microbiol.">
        <title>The Global Catalogue of Microorganisms (GCM) 10K type strain sequencing project: providing services to taxonomists for standard genome sequencing and annotation.</title>
        <authorList>
            <consortium name="The Broad Institute Genomics Platform"/>
            <consortium name="The Broad Institute Genome Sequencing Center for Infectious Disease"/>
            <person name="Wu L."/>
            <person name="Ma J."/>
        </authorList>
    </citation>
    <scope>NUCLEOTIDE SEQUENCE [LARGE SCALE GENOMIC DNA]</scope>
    <source>
        <strain evidence="2">CECT 8570</strain>
    </source>
</reference>
<organism evidence="1 2">
    <name type="scientific">Simiduia curdlanivorans</name>
    <dbReference type="NCBI Taxonomy" id="1492769"/>
    <lineage>
        <taxon>Bacteria</taxon>
        <taxon>Pseudomonadati</taxon>
        <taxon>Pseudomonadota</taxon>
        <taxon>Gammaproteobacteria</taxon>
        <taxon>Cellvibrionales</taxon>
        <taxon>Cellvibrionaceae</taxon>
        <taxon>Simiduia</taxon>
    </lineage>
</organism>